<proteinExistence type="predicted"/>
<dbReference type="Pfam" id="PF06912">
    <property type="entry name" value="DUF1275"/>
    <property type="match status" value="1"/>
</dbReference>
<dbReference type="AlphaFoldDB" id="A0A6A0B7M1"/>
<evidence type="ECO:0000313" key="3">
    <source>
        <dbReference type="Proteomes" id="UP000475928"/>
    </source>
</evidence>
<keyword evidence="1" id="KW-1133">Transmembrane helix</keyword>
<feature type="transmembrane region" description="Helical" evidence="1">
    <location>
        <begin position="118"/>
        <end position="136"/>
    </location>
</feature>
<dbReference type="Proteomes" id="UP000475928">
    <property type="component" value="Unassembled WGS sequence"/>
</dbReference>
<evidence type="ECO:0000313" key="2">
    <source>
        <dbReference type="EMBL" id="GFH41320.1"/>
    </source>
</evidence>
<keyword evidence="3" id="KW-1185">Reference proteome</keyword>
<keyword evidence="1" id="KW-0812">Transmembrane</keyword>
<feature type="transmembrane region" description="Helical" evidence="1">
    <location>
        <begin position="59"/>
        <end position="82"/>
    </location>
</feature>
<organism evidence="2 3">
    <name type="scientific">Pseudolactococcus insecticola</name>
    <dbReference type="NCBI Taxonomy" id="2709158"/>
    <lineage>
        <taxon>Bacteria</taxon>
        <taxon>Bacillati</taxon>
        <taxon>Bacillota</taxon>
        <taxon>Bacilli</taxon>
        <taxon>Lactobacillales</taxon>
        <taxon>Streptococcaceae</taxon>
        <taxon>Pseudolactococcus</taxon>
    </lineage>
</organism>
<feature type="transmembrane region" description="Helical" evidence="1">
    <location>
        <begin position="94"/>
        <end position="112"/>
    </location>
</feature>
<dbReference type="EMBL" id="BLLH01000012">
    <property type="protein sequence ID" value="GFH41320.1"/>
    <property type="molecule type" value="Genomic_DNA"/>
</dbReference>
<dbReference type="PANTHER" id="PTHR37314">
    <property type="entry name" value="SLR0142 PROTEIN"/>
    <property type="match status" value="1"/>
</dbReference>
<reference evidence="2 3" key="1">
    <citation type="submission" date="2020-02" db="EMBL/GenBank/DDBJ databases">
        <title>Draft genome sequence of Lactococcus sp. Hs20B0-1.</title>
        <authorList>
            <person name="Noda S."/>
            <person name="Yuki M."/>
            <person name="Ohkuma M."/>
        </authorList>
    </citation>
    <scope>NUCLEOTIDE SEQUENCE [LARGE SCALE GENOMIC DNA]</scope>
    <source>
        <strain evidence="2 3">Hs20B0-1</strain>
    </source>
</reference>
<accession>A0A6A0B7M1</accession>
<keyword evidence="1" id="KW-0472">Membrane</keyword>
<gene>
    <name evidence="2" type="ORF">Hs20B_17180</name>
</gene>
<dbReference type="PANTHER" id="PTHR37314:SF4">
    <property type="entry name" value="UPF0700 TRANSMEMBRANE PROTEIN YOAK"/>
    <property type="match status" value="1"/>
</dbReference>
<comment type="caution">
    <text evidence="2">The sequence shown here is derived from an EMBL/GenBank/DDBJ whole genome shotgun (WGS) entry which is preliminary data.</text>
</comment>
<feature type="transmembrane region" description="Helical" evidence="1">
    <location>
        <begin position="202"/>
        <end position="220"/>
    </location>
</feature>
<dbReference type="RefSeq" id="WP_228407539.1">
    <property type="nucleotide sequence ID" value="NZ_BLLH01000012.1"/>
</dbReference>
<name>A0A6A0B7M1_9LACT</name>
<evidence type="ECO:0000256" key="1">
    <source>
        <dbReference type="SAM" id="Phobius"/>
    </source>
</evidence>
<feature type="transmembrane region" description="Helical" evidence="1">
    <location>
        <begin position="176"/>
        <end position="196"/>
    </location>
</feature>
<feature type="transmembrane region" description="Helical" evidence="1">
    <location>
        <begin position="14"/>
        <end position="32"/>
    </location>
</feature>
<protein>
    <submittedName>
        <fullName evidence="2">Membrane protein</fullName>
    </submittedName>
</protein>
<sequence length="225" mass="25109">MTEQKNHIRIFERVRIAVLLTFISGFLDAYTFSTQGERFAGIQTGNLIYLMKSLADQDFAMAGSYLLPIVAFMLGGIFTYFARKYAVEHKRLHWHAFAALIIFVIVLITSLVAKAAPAQWMIISLAFVSAIQLESFKKMRGAPYTNIMMTGNIKNLSVFITQGLVEKNKTVLKRGLNTLSVVLSFALGAFVSTSLALHFGKVALFAVLPVILIFNLALHFEKHDL</sequence>
<dbReference type="InterPro" id="IPR010699">
    <property type="entry name" value="DUF1275"/>
</dbReference>